<dbReference type="Pfam" id="PF21773">
    <property type="entry name" value="ODAD1_CC"/>
    <property type="match status" value="2"/>
</dbReference>
<proteinExistence type="predicted"/>
<sequence>MNHLVPVVEPPVQHELISLQRKLREVEGLRRAHSVNNVHGRDQHLRRLQMENDRLKQDLTLEMIRASQSSSIELALEVRRLQEDYEKFTKQLDVENERIATLRSRIDATREDILNRKRLVCGMNSREERLAEVWRQIRVAEDRLDKTLKRYNETVAHNTELCHMIDMLRRDWNALNGTYQRLQEDIQQKQVEMWNMVDQTESAYRARETAHRKLLDIKHETDEDQARFLKESDQLTRRLEEHRLQMEALTGKDLNPEQLTRIKHSEVGHAAEKDPQEMAKQEIKRLRQSIALITDEITNESQQVLEMSTATNDLQQALQNIKMGTGISDVGVLVQSFAVAEQKNLDLLARVSDLNGTAQVLEEELTVIQDEHALFTKQVEEAGCHQRQRLVEHLEADLARIQTATATSCNEVQSARSSMNTLHGLLGSILERLTGEPQSATADTMAMVSAIEEMVANLLPESPGAASEEPRPEAGAGDEVSVARLPSTQDAGIESEDEEHDLCAPLSLTDLRKTHAAIHDRHTSKPVSIRCRSSLSPTPPPKGPQSSAYVRLGRARTRQ</sequence>
<feature type="domain" description="ODAD1 central coiled coil region" evidence="4">
    <location>
        <begin position="135"/>
        <end position="293"/>
    </location>
</feature>
<accession>A0A0G4J1K1</accession>
<dbReference type="Proteomes" id="UP000039324">
    <property type="component" value="Unassembled WGS sequence"/>
</dbReference>
<dbReference type="STRING" id="37360.A0A0G4J1K1"/>
<dbReference type="OMA" id="NQYRIMK"/>
<geneLocation type="mitochondrion" evidence="6"/>
<dbReference type="AlphaFoldDB" id="A0A0G4J1K1"/>
<reference evidence="6 8" key="2">
    <citation type="submission" date="2018-03" db="EMBL/GenBank/DDBJ databases">
        <authorList>
            <person name="Fogelqvist J."/>
        </authorList>
    </citation>
    <scope>NUCLEOTIDE SEQUENCE [LARGE SCALE GENOMIC DNA]</scope>
</reference>
<evidence type="ECO:0000256" key="3">
    <source>
        <dbReference type="SAM" id="MobiDB-lite"/>
    </source>
</evidence>
<gene>
    <name evidence="5" type="ORF">PBRA_002066</name>
    <name evidence="6" type="ORF">PLBR_LOCUS472</name>
</gene>
<dbReference type="InterPro" id="IPR051876">
    <property type="entry name" value="ODA-DC/CCD"/>
</dbReference>
<dbReference type="Proteomes" id="UP000290189">
    <property type="component" value="Unassembled WGS sequence"/>
</dbReference>
<name>A0A0G4J1K1_PLABS</name>
<evidence type="ECO:0000256" key="2">
    <source>
        <dbReference type="SAM" id="Coils"/>
    </source>
</evidence>
<dbReference type="EMBL" id="CDSF01000112">
    <property type="protein sequence ID" value="CEP01460.1"/>
    <property type="molecule type" value="Genomic_DNA"/>
</dbReference>
<feature type="coiled-coil region" evidence="2">
    <location>
        <begin position="45"/>
        <end position="112"/>
    </location>
</feature>
<organism evidence="5 7">
    <name type="scientific">Plasmodiophora brassicae</name>
    <name type="common">Clubroot disease agent</name>
    <dbReference type="NCBI Taxonomy" id="37360"/>
    <lineage>
        <taxon>Eukaryota</taxon>
        <taxon>Sar</taxon>
        <taxon>Rhizaria</taxon>
        <taxon>Endomyxa</taxon>
        <taxon>Phytomyxea</taxon>
        <taxon>Plasmodiophorida</taxon>
        <taxon>Plasmodiophoridae</taxon>
        <taxon>Plasmodiophora</taxon>
    </lineage>
</organism>
<evidence type="ECO:0000256" key="1">
    <source>
        <dbReference type="ARBA" id="ARBA00023054"/>
    </source>
</evidence>
<evidence type="ECO:0000313" key="5">
    <source>
        <dbReference type="EMBL" id="CEP01460.1"/>
    </source>
</evidence>
<keyword evidence="7" id="KW-1185">Reference proteome</keyword>
<evidence type="ECO:0000313" key="7">
    <source>
        <dbReference type="Proteomes" id="UP000039324"/>
    </source>
</evidence>
<reference evidence="5 7" key="1">
    <citation type="submission" date="2015-02" db="EMBL/GenBank/DDBJ databases">
        <authorList>
            <person name="Chooi Y.-H."/>
        </authorList>
    </citation>
    <scope>NUCLEOTIDE SEQUENCE [LARGE SCALE GENOMIC DNA]</scope>
    <source>
        <strain evidence="5">E3</strain>
    </source>
</reference>
<feature type="region of interest" description="Disordered" evidence="3">
    <location>
        <begin position="462"/>
        <end position="483"/>
    </location>
</feature>
<keyword evidence="6" id="KW-0496">Mitochondrion</keyword>
<evidence type="ECO:0000313" key="6">
    <source>
        <dbReference type="EMBL" id="SPQ93257.1"/>
    </source>
</evidence>
<dbReference type="PANTHER" id="PTHR21694:SF18">
    <property type="entry name" value="COILED-COIL DOMAIN-CONTAINING PROTEIN 63"/>
    <property type="match status" value="1"/>
</dbReference>
<protein>
    <recommendedName>
        <fullName evidence="4">ODAD1 central coiled coil region domain-containing protein</fullName>
    </recommendedName>
</protein>
<feature type="coiled-coil region" evidence="2">
    <location>
        <begin position="276"/>
        <end position="303"/>
    </location>
</feature>
<evidence type="ECO:0000259" key="4">
    <source>
        <dbReference type="Pfam" id="PF21773"/>
    </source>
</evidence>
<keyword evidence="1 2" id="KW-0175">Coiled coil</keyword>
<feature type="region of interest" description="Disordered" evidence="3">
    <location>
        <begin position="515"/>
        <end position="559"/>
    </location>
</feature>
<evidence type="ECO:0000313" key="8">
    <source>
        <dbReference type="Proteomes" id="UP000290189"/>
    </source>
</evidence>
<dbReference type="EMBL" id="OVEO01000001">
    <property type="protein sequence ID" value="SPQ93257.1"/>
    <property type="molecule type" value="Genomic_DNA"/>
</dbReference>
<feature type="domain" description="ODAD1 central coiled coil region" evidence="4">
    <location>
        <begin position="302"/>
        <end position="433"/>
    </location>
</feature>
<dbReference type="InterPro" id="IPR049258">
    <property type="entry name" value="ODAD1_CC"/>
</dbReference>
<dbReference type="OrthoDB" id="6766775at2759"/>
<dbReference type="PANTHER" id="PTHR21694">
    <property type="entry name" value="COILED-COIL DOMAIN-CONTAINING PROTEIN 63"/>
    <property type="match status" value="1"/>
</dbReference>